<name>A0ABT1T9M2_9SPHI</name>
<organism evidence="1 2">
    <name type="scientific">Mucilaginibacter aquariorum</name>
    <dbReference type="NCBI Taxonomy" id="2967225"/>
    <lineage>
        <taxon>Bacteria</taxon>
        <taxon>Pseudomonadati</taxon>
        <taxon>Bacteroidota</taxon>
        <taxon>Sphingobacteriia</taxon>
        <taxon>Sphingobacteriales</taxon>
        <taxon>Sphingobacteriaceae</taxon>
        <taxon>Mucilaginibacter</taxon>
    </lineage>
</organism>
<dbReference type="Proteomes" id="UP001204376">
    <property type="component" value="Unassembled WGS sequence"/>
</dbReference>
<sequence length="178" mass="20462">MAQKPAINYGLIDSNDHSFAFKSLHNSYDSIIAYTTEGYWQSNKINYAVIVLKKGTYFKGLLHLERTKNNRWSEAVVKLKKANPTETKAIIEQLSASGLWKLSPDSLNDQNKKNPDGSVVALTLHDGVNFRFELISANKFLAIESYAPEYFVEEILYSTQRRKFIKIRDKFMKDFKAL</sequence>
<evidence type="ECO:0000313" key="2">
    <source>
        <dbReference type="Proteomes" id="UP001204376"/>
    </source>
</evidence>
<evidence type="ECO:0000313" key="1">
    <source>
        <dbReference type="EMBL" id="MCQ6961321.1"/>
    </source>
</evidence>
<comment type="caution">
    <text evidence="1">The sequence shown here is derived from an EMBL/GenBank/DDBJ whole genome shotgun (WGS) entry which is preliminary data.</text>
</comment>
<reference evidence="1 2" key="1">
    <citation type="submission" date="2022-07" db="EMBL/GenBank/DDBJ databases">
        <title>Mucilaginibacter sp. JC4.</title>
        <authorList>
            <person name="Le V."/>
            <person name="Ko S.-R."/>
            <person name="Ahn C.-Y."/>
            <person name="Oh H.-M."/>
        </authorList>
    </citation>
    <scope>NUCLEOTIDE SEQUENCE [LARGE SCALE GENOMIC DNA]</scope>
    <source>
        <strain evidence="1 2">JC4</strain>
    </source>
</reference>
<evidence type="ECO:0008006" key="3">
    <source>
        <dbReference type="Google" id="ProtNLM"/>
    </source>
</evidence>
<accession>A0ABT1T9M2</accession>
<proteinExistence type="predicted"/>
<keyword evidence="2" id="KW-1185">Reference proteome</keyword>
<gene>
    <name evidence="1" type="ORF">NPE20_25335</name>
</gene>
<dbReference type="EMBL" id="JANHOH010000013">
    <property type="protein sequence ID" value="MCQ6961321.1"/>
    <property type="molecule type" value="Genomic_DNA"/>
</dbReference>
<protein>
    <recommendedName>
        <fullName evidence="3">KTSC domain-containing protein</fullName>
    </recommendedName>
</protein>
<dbReference type="RefSeq" id="WP_256541490.1">
    <property type="nucleotide sequence ID" value="NZ_JANHOH010000013.1"/>
</dbReference>